<dbReference type="AlphaFoldDB" id="A0A5J4WFF8"/>
<name>A0A5J4WFF8_9EUKA</name>
<evidence type="ECO:0000313" key="2">
    <source>
        <dbReference type="Proteomes" id="UP000324800"/>
    </source>
</evidence>
<dbReference type="EMBL" id="SNRW01002343">
    <property type="protein sequence ID" value="KAA6393089.1"/>
    <property type="molecule type" value="Genomic_DNA"/>
</dbReference>
<reference evidence="1 2" key="1">
    <citation type="submission" date="2019-03" db="EMBL/GenBank/DDBJ databases">
        <title>Single cell metagenomics reveals metabolic interactions within the superorganism composed of flagellate Streblomastix strix and complex community of Bacteroidetes bacteria on its surface.</title>
        <authorList>
            <person name="Treitli S.C."/>
            <person name="Kolisko M."/>
            <person name="Husnik F."/>
            <person name="Keeling P."/>
            <person name="Hampl V."/>
        </authorList>
    </citation>
    <scope>NUCLEOTIDE SEQUENCE [LARGE SCALE GENOMIC DNA]</scope>
    <source>
        <strain evidence="1">ST1C</strain>
    </source>
</reference>
<sequence length="523" mass="59865">MLGQLQTHIDCTKSSYTVELPFAQLDLDVFQSDRQLTPTVTINVLIQHTTPLPLIQGQLVQILEGITQASLQETEFNAANMQNTQVLEIIQLAARAPQHLQQTEIPAADRQHRRPLSTIDSLASETLIDTVSELVLALRQVERANMAKIKLFSGINFHFFDGNNNSMMSHANLATTQRQIGIQQLTSEQCVLNVQENLVGTTAFQNYQSPKRRAMPTTSQITNNLLLGINTKSEQQTQQSQILQTPSQGPFQAQLQQNLQLQQQPLSLNRDLLNIAIQLQLNQPNPVLLELSLNRQQQITSIPLIIQNPQQQGCDTDSIQTHRQITMAKNSHIVMKIDMESEGLDINPPQLEAKIKQASFNRLRDYWAMKSYFQNRGETISIADWRKFWKEQDADLKLDTVRLQSSVSDSKEQGKEKDLSTAFWNKPRKRYRQDYKSNSDRKVVEKEKKKEISEEEITEEIEAVKTEIIGQQTPFIQWQQPQFVQRRSMTSNLTISGNFIKYSCSRPYSKTNWWSNFSIGENS</sequence>
<accession>A0A5J4WFF8</accession>
<organism evidence="1 2">
    <name type="scientific">Streblomastix strix</name>
    <dbReference type="NCBI Taxonomy" id="222440"/>
    <lineage>
        <taxon>Eukaryota</taxon>
        <taxon>Metamonada</taxon>
        <taxon>Preaxostyla</taxon>
        <taxon>Oxymonadida</taxon>
        <taxon>Streblomastigidae</taxon>
        <taxon>Streblomastix</taxon>
    </lineage>
</organism>
<gene>
    <name evidence="1" type="ORF">EZS28_011385</name>
</gene>
<dbReference type="Proteomes" id="UP000324800">
    <property type="component" value="Unassembled WGS sequence"/>
</dbReference>
<protein>
    <submittedName>
        <fullName evidence="1">Uncharacterized protein</fullName>
    </submittedName>
</protein>
<comment type="caution">
    <text evidence="1">The sequence shown here is derived from an EMBL/GenBank/DDBJ whole genome shotgun (WGS) entry which is preliminary data.</text>
</comment>
<evidence type="ECO:0000313" key="1">
    <source>
        <dbReference type="EMBL" id="KAA6393089.1"/>
    </source>
</evidence>
<proteinExistence type="predicted"/>